<dbReference type="PANTHER" id="PTHR42685">
    <property type="entry name" value="GERANYLGERANYL DIPHOSPHATE REDUCTASE"/>
    <property type="match status" value="1"/>
</dbReference>
<keyword evidence="3" id="KW-1185">Reference proteome</keyword>
<dbReference type="Gene3D" id="3.50.50.60">
    <property type="entry name" value="FAD/NAD(P)-binding domain"/>
    <property type="match status" value="1"/>
</dbReference>
<gene>
    <name evidence="2" type="ORF">FR698_07605</name>
</gene>
<dbReference type="PANTHER" id="PTHR42685:SF22">
    <property type="entry name" value="CONDITIONED MEDIUM FACTOR RECEPTOR 1"/>
    <property type="match status" value="1"/>
</dbReference>
<dbReference type="Pfam" id="PF12831">
    <property type="entry name" value="FAD_oxidored"/>
    <property type="match status" value="1"/>
</dbReference>
<dbReference type="Proteomes" id="UP000321201">
    <property type="component" value="Unassembled WGS sequence"/>
</dbReference>
<accession>A0A5C7ETS4</accession>
<organism evidence="2 3">
    <name type="scientific">Pelomicrobium methylotrophicum</name>
    <dbReference type="NCBI Taxonomy" id="2602750"/>
    <lineage>
        <taxon>Bacteria</taxon>
        <taxon>Pseudomonadati</taxon>
        <taxon>Pseudomonadota</taxon>
        <taxon>Hydrogenophilia</taxon>
        <taxon>Hydrogenophilia incertae sedis</taxon>
        <taxon>Pelomicrobium</taxon>
    </lineage>
</organism>
<dbReference type="OrthoDB" id="417034at2"/>
<dbReference type="InterPro" id="IPR054715">
    <property type="entry name" value="GGR_cat"/>
</dbReference>
<dbReference type="InterPro" id="IPR036188">
    <property type="entry name" value="FAD/NAD-bd_sf"/>
</dbReference>
<protein>
    <submittedName>
        <fullName evidence="2">Geranylgeranyl reductase family protein</fullName>
    </submittedName>
</protein>
<evidence type="ECO:0000259" key="1">
    <source>
        <dbReference type="Pfam" id="PF22578"/>
    </source>
</evidence>
<dbReference type="AlphaFoldDB" id="A0A5C7ETS4"/>
<dbReference type="PRINTS" id="PR00420">
    <property type="entry name" value="RNGMNOXGNASE"/>
</dbReference>
<dbReference type="InterPro" id="IPR011777">
    <property type="entry name" value="Geranylgeranyl_Rdtase_fam"/>
</dbReference>
<dbReference type="Pfam" id="PF05834">
    <property type="entry name" value="Lycopene_cycl"/>
    <property type="match status" value="1"/>
</dbReference>
<dbReference type="Pfam" id="PF22578">
    <property type="entry name" value="GGR_cat"/>
    <property type="match status" value="1"/>
</dbReference>
<dbReference type="InterPro" id="IPR050407">
    <property type="entry name" value="Geranylgeranyl_reductase"/>
</dbReference>
<dbReference type="RefSeq" id="WP_147799595.1">
    <property type="nucleotide sequence ID" value="NZ_VPFL01000008.1"/>
</dbReference>
<name>A0A5C7ETS4_9PROT</name>
<dbReference type="InParanoid" id="A0A5C7ETS4"/>
<comment type="caution">
    <text evidence="2">The sequence shown here is derived from an EMBL/GenBank/DDBJ whole genome shotgun (WGS) entry which is preliminary data.</text>
</comment>
<dbReference type="NCBIfam" id="TIGR02032">
    <property type="entry name" value="GG-red-SF"/>
    <property type="match status" value="1"/>
</dbReference>
<dbReference type="SUPFAM" id="SSF51905">
    <property type="entry name" value="FAD/NAD(P)-binding domain"/>
    <property type="match status" value="1"/>
</dbReference>
<sequence>MVLRCDLLVIGLGPGGGAAAAQAARHGLSVVAVEKKKQVGMPVQCAEFIPLPLGRHAQGPGVLQQRIEGMRSILPSGAVTRTEFPGLMIDRAAFDQALARNAESAGAKLLLGAHLRRLDAAGRRALVETSGGMLEVGYRLLVAADGPRSFVAESLGLPRLPVVHTRQYTVPLHEPYADTDVWLSAAYPGGYAWLFPKGRMANLGLGMDMRFASDLRTPLDRLHRRLAGTGLIGETICCRTGGAIPVGGLRERLVVGAVLFVGDAAGLTHPVTGAGIAAAVVSGERAGEAAAAHLQGGRDNALADFEDDIRDQYEASLARAVGRRRWLEQQWTTPAAMRDATHRRGWIAFSEYFSMQ</sequence>
<reference evidence="2 3" key="1">
    <citation type="submission" date="2019-08" db="EMBL/GenBank/DDBJ databases">
        <title>Pelomicrobium methylotrophicum gen. nov., sp. nov. a moderately thermophilic, facultatively anaerobic, lithoautotrophic and methylotrophic bacterium isolated from a terrestrial mud volcano.</title>
        <authorList>
            <person name="Slobodkina G.B."/>
            <person name="Merkel A.Y."/>
            <person name="Slobodkin A.I."/>
        </authorList>
    </citation>
    <scope>NUCLEOTIDE SEQUENCE [LARGE SCALE GENOMIC DNA]</scope>
    <source>
        <strain evidence="2 3">SM250</strain>
    </source>
</reference>
<dbReference type="EMBL" id="VPFL01000008">
    <property type="protein sequence ID" value="TXF12103.1"/>
    <property type="molecule type" value="Genomic_DNA"/>
</dbReference>
<proteinExistence type="predicted"/>
<feature type="domain" description="Digeranylgeranylglycerophospholipid reductase catalytic" evidence="1">
    <location>
        <begin position="179"/>
        <end position="219"/>
    </location>
</feature>
<evidence type="ECO:0000313" key="3">
    <source>
        <dbReference type="Proteomes" id="UP000321201"/>
    </source>
</evidence>
<evidence type="ECO:0000313" key="2">
    <source>
        <dbReference type="EMBL" id="TXF12103.1"/>
    </source>
</evidence>
<dbReference type="GO" id="GO:0016628">
    <property type="term" value="F:oxidoreductase activity, acting on the CH-CH group of donors, NAD or NADP as acceptor"/>
    <property type="evidence" value="ECO:0007669"/>
    <property type="project" value="InterPro"/>
</dbReference>